<organism evidence="2 3">
    <name type="scientific">Pseudodesulfovibrio sediminis</name>
    <dbReference type="NCBI Taxonomy" id="2810563"/>
    <lineage>
        <taxon>Bacteria</taxon>
        <taxon>Pseudomonadati</taxon>
        <taxon>Thermodesulfobacteriota</taxon>
        <taxon>Desulfovibrionia</taxon>
        <taxon>Desulfovibrionales</taxon>
        <taxon>Desulfovibrionaceae</taxon>
    </lineage>
</organism>
<dbReference type="PROSITE" id="PS51257">
    <property type="entry name" value="PROKAR_LIPOPROTEIN"/>
    <property type="match status" value="1"/>
</dbReference>
<feature type="chain" id="PRO_5045118795" description="Lipoprotein" evidence="1">
    <location>
        <begin position="21"/>
        <end position="184"/>
    </location>
</feature>
<dbReference type="Proteomes" id="UP001053296">
    <property type="component" value="Chromosome"/>
</dbReference>
<evidence type="ECO:0000256" key="1">
    <source>
        <dbReference type="SAM" id="SignalP"/>
    </source>
</evidence>
<dbReference type="RefSeq" id="WP_229591503.1">
    <property type="nucleotide sequence ID" value="NZ_AP024485.1"/>
</dbReference>
<evidence type="ECO:0000313" key="3">
    <source>
        <dbReference type="Proteomes" id="UP001053296"/>
    </source>
</evidence>
<dbReference type="EMBL" id="AP024485">
    <property type="protein sequence ID" value="BCS89533.1"/>
    <property type="molecule type" value="Genomic_DNA"/>
</dbReference>
<reference evidence="2" key="1">
    <citation type="journal article" date="2022" name="Arch. Microbiol.">
        <title>Pseudodesulfovibrio sediminis sp. nov., a mesophilic and neutrophilic sulfate-reducing bacterium isolated from sediment of a brackish lake.</title>
        <authorList>
            <person name="Takahashi A."/>
            <person name="Kojima H."/>
            <person name="Watanabe M."/>
            <person name="Fukui M."/>
        </authorList>
    </citation>
    <scope>NUCLEOTIDE SEQUENCE</scope>
    <source>
        <strain evidence="2">SF6</strain>
    </source>
</reference>
<name>A0ABN6EXH2_9BACT</name>
<proteinExistence type="predicted"/>
<accession>A0ABN6EXH2</accession>
<keyword evidence="3" id="KW-1185">Reference proteome</keyword>
<gene>
    <name evidence="2" type="ORF">PSDVSF_27750</name>
</gene>
<evidence type="ECO:0008006" key="4">
    <source>
        <dbReference type="Google" id="ProtNLM"/>
    </source>
</evidence>
<protein>
    <recommendedName>
        <fullName evidence="4">Lipoprotein</fullName>
    </recommendedName>
</protein>
<feature type="signal peptide" evidence="1">
    <location>
        <begin position="1"/>
        <end position="20"/>
    </location>
</feature>
<evidence type="ECO:0000313" key="2">
    <source>
        <dbReference type="EMBL" id="BCS89533.1"/>
    </source>
</evidence>
<keyword evidence="1" id="KW-0732">Signal</keyword>
<sequence>MKRVLTVLMVSLLVSLFAGCAAKTTMIENRVENTVTYTLPETGQFVTVQLGDSYTYEHYMERTFRGVDVKGYLFMDDSGSAILVSKMPREKFEQLVRRKLAIPAKGIQALAPRTIYGSKFCDLVRAYVVTVENDVVAAVKVKTLVDYTEECAKWTTLDDVMAAEMELVTEFDTSADEAITLTWH</sequence>